<evidence type="ECO:0000313" key="2">
    <source>
        <dbReference type="EMBL" id="CAD7012506.1"/>
    </source>
</evidence>
<sequence>MQKMPSQIIPDGTNANSATNEIKVKTAYNGEIMITYIDENITYENLCHEIRGICRFNADQPFTIKWVDEENDPCTITTQMELDEAIRLYEINRDSELVIHGIRKVAASGSQENMSRRGAK</sequence>
<dbReference type="PROSITE" id="PS51745">
    <property type="entry name" value="PB1"/>
    <property type="match status" value="1"/>
</dbReference>
<dbReference type="FunFam" id="3.10.20.90:FF:000071">
    <property type="entry name" value="Protein kinase C"/>
    <property type="match status" value="1"/>
</dbReference>
<dbReference type="Gene3D" id="3.10.20.90">
    <property type="entry name" value="Phosphatidylinositol 3-kinase Catalytic Subunit, Chain A, domain 1"/>
    <property type="match status" value="1"/>
</dbReference>
<evidence type="ECO:0000313" key="3">
    <source>
        <dbReference type="Proteomes" id="UP000606786"/>
    </source>
</evidence>
<gene>
    <name evidence="2" type="ORF">CCAP1982_LOCUS20590</name>
</gene>
<comment type="caution">
    <text evidence="2">The sequence shown here is derived from an EMBL/GenBank/DDBJ whole genome shotgun (WGS) entry which is preliminary data.</text>
</comment>
<dbReference type="InterPro" id="IPR034877">
    <property type="entry name" value="PB1_aPKC"/>
</dbReference>
<dbReference type="AlphaFoldDB" id="A0A811VAT4"/>
<dbReference type="EMBL" id="CAJHJT010000056">
    <property type="protein sequence ID" value="CAD7012506.1"/>
    <property type="molecule type" value="Genomic_DNA"/>
</dbReference>
<dbReference type="SUPFAM" id="SSF54277">
    <property type="entry name" value="CAD &amp; PB1 domains"/>
    <property type="match status" value="1"/>
</dbReference>
<organism evidence="2 3">
    <name type="scientific">Ceratitis capitata</name>
    <name type="common">Mediterranean fruit fly</name>
    <name type="synonym">Tephritis capitata</name>
    <dbReference type="NCBI Taxonomy" id="7213"/>
    <lineage>
        <taxon>Eukaryota</taxon>
        <taxon>Metazoa</taxon>
        <taxon>Ecdysozoa</taxon>
        <taxon>Arthropoda</taxon>
        <taxon>Hexapoda</taxon>
        <taxon>Insecta</taxon>
        <taxon>Pterygota</taxon>
        <taxon>Neoptera</taxon>
        <taxon>Endopterygota</taxon>
        <taxon>Diptera</taxon>
        <taxon>Brachycera</taxon>
        <taxon>Muscomorpha</taxon>
        <taxon>Tephritoidea</taxon>
        <taxon>Tephritidae</taxon>
        <taxon>Ceratitis</taxon>
        <taxon>Ceratitis</taxon>
    </lineage>
</organism>
<dbReference type="SMART" id="SM00666">
    <property type="entry name" value="PB1"/>
    <property type="match status" value="1"/>
</dbReference>
<dbReference type="OrthoDB" id="63267at2759"/>
<evidence type="ECO:0000259" key="1">
    <source>
        <dbReference type="PROSITE" id="PS51745"/>
    </source>
</evidence>
<dbReference type="InterPro" id="IPR053793">
    <property type="entry name" value="PB1-like"/>
</dbReference>
<keyword evidence="3" id="KW-1185">Reference proteome</keyword>
<proteinExistence type="predicted"/>
<dbReference type="CDD" id="cd06404">
    <property type="entry name" value="PB1_aPKC"/>
    <property type="match status" value="1"/>
</dbReference>
<protein>
    <submittedName>
        <fullName evidence="2">(Mediterranean fruit fly) hypothetical protein</fullName>
    </submittedName>
</protein>
<accession>A0A811VAT4</accession>
<name>A0A811VAT4_CERCA</name>
<dbReference type="Pfam" id="PF00564">
    <property type="entry name" value="PB1"/>
    <property type="match status" value="1"/>
</dbReference>
<reference evidence="2" key="1">
    <citation type="submission" date="2020-11" db="EMBL/GenBank/DDBJ databases">
        <authorList>
            <person name="Whitehead M."/>
        </authorList>
    </citation>
    <scope>NUCLEOTIDE SEQUENCE</scope>
    <source>
        <strain evidence="2">EGII</strain>
    </source>
</reference>
<dbReference type="Proteomes" id="UP000606786">
    <property type="component" value="Unassembled WGS sequence"/>
</dbReference>
<feature type="domain" description="PB1" evidence="1">
    <location>
        <begin position="21"/>
        <end position="99"/>
    </location>
</feature>
<dbReference type="InterPro" id="IPR000270">
    <property type="entry name" value="PB1_dom"/>
</dbReference>